<evidence type="ECO:0000313" key="6">
    <source>
        <dbReference type="Proteomes" id="UP000198549"/>
    </source>
</evidence>
<dbReference type="Proteomes" id="UP000186756">
    <property type="component" value="Unassembled WGS sequence"/>
</dbReference>
<dbReference type="EMBL" id="MSTQ01000030">
    <property type="protein sequence ID" value="OLT98938.1"/>
    <property type="molecule type" value="Genomic_DNA"/>
</dbReference>
<dbReference type="EMBL" id="VZPS01000022">
    <property type="protein sequence ID" value="KAB0481837.1"/>
    <property type="molecule type" value="Genomic_DNA"/>
</dbReference>
<keyword evidence="5" id="KW-1185">Reference proteome</keyword>
<reference evidence="4 6" key="1">
    <citation type="submission" date="2016-10" db="EMBL/GenBank/DDBJ databases">
        <authorList>
            <person name="de Groot N.N."/>
        </authorList>
    </citation>
    <scope>NUCLEOTIDE SEQUENCE [LARGE SCALE GENOMIC DNA]</scope>
    <source>
        <strain evidence="4 6">BS3776</strain>
    </source>
</reference>
<feature type="compositionally biased region" description="Basic and acidic residues" evidence="1">
    <location>
        <begin position="38"/>
        <end position="65"/>
    </location>
</feature>
<evidence type="ECO:0000313" key="3">
    <source>
        <dbReference type="EMBL" id="OLT98938.1"/>
    </source>
</evidence>
<dbReference type="EMBL" id="LT629709">
    <property type="protein sequence ID" value="SDP57568.1"/>
    <property type="molecule type" value="Genomic_DNA"/>
</dbReference>
<dbReference type="AlphaFoldDB" id="A0A1H0TV65"/>
<reference evidence="3" key="2">
    <citation type="submission" date="2017-01" db="EMBL/GenBank/DDBJ databases">
        <authorList>
            <person name="Mah S.A."/>
            <person name="Swanson W.J."/>
            <person name="Moy G.W."/>
            <person name="Vacquier V.D."/>
        </authorList>
    </citation>
    <scope>NUCLEOTIDE SEQUENCE [LARGE SCALE GENOMIC DNA]</scope>
    <source>
        <strain evidence="3">MT1</strain>
    </source>
</reference>
<evidence type="ECO:0000313" key="7">
    <source>
        <dbReference type="Proteomes" id="UP000460142"/>
    </source>
</evidence>
<reference evidence="2 7" key="4">
    <citation type="submission" date="2019-09" db="EMBL/GenBank/DDBJ databases">
        <title>Draft genome sequences of 48 bacterial type strains from the CCUG.</title>
        <authorList>
            <person name="Tunovic T."/>
            <person name="Pineiro-Iglesias B."/>
            <person name="Unosson C."/>
            <person name="Inganas E."/>
            <person name="Ohlen M."/>
            <person name="Cardew S."/>
            <person name="Jensie-Markopoulos S."/>
            <person name="Salva-Serra F."/>
            <person name="Jaen-Luchoro D."/>
            <person name="Karlsson R."/>
            <person name="Svensson-Stadler L."/>
            <person name="Chun J."/>
            <person name="Moore E."/>
        </authorList>
    </citation>
    <scope>NUCLEOTIDE SEQUENCE [LARGE SCALE GENOMIC DNA]</scope>
    <source>
        <strain evidence="2 7">CCUG 53116</strain>
    </source>
</reference>
<sequence length="65" mass="7308">MSLKALFIYWPLLSIATAAVLCRLIHNAKLADRALQAQRRDSTPRECKVEAQRSHSDDDSDRLAA</sequence>
<evidence type="ECO:0000313" key="5">
    <source>
        <dbReference type="Proteomes" id="UP000186756"/>
    </source>
</evidence>
<evidence type="ECO:0000313" key="4">
    <source>
        <dbReference type="EMBL" id="SDP57568.1"/>
    </source>
</evidence>
<proteinExistence type="predicted"/>
<dbReference type="Proteomes" id="UP000198549">
    <property type="component" value="Chromosome I"/>
</dbReference>
<dbReference type="OrthoDB" id="7025196at2"/>
<accession>A0A1H0TV65</accession>
<dbReference type="Proteomes" id="UP000460142">
    <property type="component" value="Unassembled WGS sequence"/>
</dbReference>
<protein>
    <submittedName>
        <fullName evidence="4">Uncharacterized protein</fullName>
    </submittedName>
</protein>
<dbReference type="RefSeq" id="WP_075949492.1">
    <property type="nucleotide sequence ID" value="NZ_LT629709.1"/>
</dbReference>
<evidence type="ECO:0000313" key="2">
    <source>
        <dbReference type="EMBL" id="KAB0481837.1"/>
    </source>
</evidence>
<evidence type="ECO:0000256" key="1">
    <source>
        <dbReference type="SAM" id="MobiDB-lite"/>
    </source>
</evidence>
<organism evidence="4 6">
    <name type="scientific">Pseudomonas reinekei</name>
    <dbReference type="NCBI Taxonomy" id="395598"/>
    <lineage>
        <taxon>Bacteria</taxon>
        <taxon>Pseudomonadati</taxon>
        <taxon>Pseudomonadota</taxon>
        <taxon>Gammaproteobacteria</taxon>
        <taxon>Pseudomonadales</taxon>
        <taxon>Pseudomonadaceae</taxon>
        <taxon>Pseudomonas</taxon>
    </lineage>
</organism>
<gene>
    <name evidence="3" type="ORF">BVK86_28110</name>
    <name evidence="2" type="ORF">F7R15_24890</name>
    <name evidence="4" type="ORF">SAMN04490202_4943</name>
</gene>
<name>A0A1H0TV65_PSERE</name>
<reference evidence="5" key="3">
    <citation type="submission" date="2017-01" db="EMBL/GenBank/DDBJ databases">
        <authorList>
            <person name="Poblete-Castro I."/>
        </authorList>
    </citation>
    <scope>NUCLEOTIDE SEQUENCE [LARGE SCALE GENOMIC DNA]</scope>
    <source>
        <strain evidence="5">DSM 18361 / CCUG 53116 / MT1</strain>
    </source>
</reference>
<feature type="region of interest" description="Disordered" evidence="1">
    <location>
        <begin position="35"/>
        <end position="65"/>
    </location>
</feature>